<evidence type="ECO:0000256" key="1">
    <source>
        <dbReference type="ARBA" id="ARBA00006987"/>
    </source>
</evidence>
<dbReference type="Gene3D" id="3.40.190.10">
    <property type="entry name" value="Periplasmic binding protein-like II"/>
    <property type="match status" value="1"/>
</dbReference>
<dbReference type="InterPro" id="IPR006311">
    <property type="entry name" value="TAT_signal"/>
</dbReference>
<accession>A0A923MQ35</accession>
<name>A0A923MQ35_9BURK</name>
<dbReference type="InterPro" id="IPR019546">
    <property type="entry name" value="TAT_signal_bac_arc"/>
</dbReference>
<dbReference type="PROSITE" id="PS51318">
    <property type="entry name" value="TAT"/>
    <property type="match status" value="1"/>
</dbReference>
<evidence type="ECO:0000313" key="2">
    <source>
        <dbReference type="EMBL" id="MBC5783135.1"/>
    </source>
</evidence>
<reference evidence="2" key="1">
    <citation type="submission" date="2020-08" db="EMBL/GenBank/DDBJ databases">
        <title>Ramlibacter sp. USB13 16S ribosomal RNA gene genome sequencing and assembly.</title>
        <authorList>
            <person name="Kang M."/>
        </authorList>
    </citation>
    <scope>NUCLEOTIDE SEQUENCE</scope>
    <source>
        <strain evidence="2">USB13</strain>
    </source>
</reference>
<dbReference type="SUPFAM" id="SSF53850">
    <property type="entry name" value="Periplasmic binding protein-like II"/>
    <property type="match status" value="1"/>
</dbReference>
<gene>
    <name evidence="2" type="ORF">H8N03_09285</name>
</gene>
<proteinExistence type="inferred from homology"/>
<dbReference type="NCBIfam" id="TIGR01409">
    <property type="entry name" value="TAT_signal_seq"/>
    <property type="match status" value="1"/>
</dbReference>
<dbReference type="RefSeq" id="WP_187075886.1">
    <property type="nucleotide sequence ID" value="NZ_JACORT010000003.1"/>
</dbReference>
<organism evidence="2 3">
    <name type="scientific">Ramlibacter cellulosilyticus</name>
    <dbReference type="NCBI Taxonomy" id="2764187"/>
    <lineage>
        <taxon>Bacteria</taxon>
        <taxon>Pseudomonadati</taxon>
        <taxon>Pseudomonadota</taxon>
        <taxon>Betaproteobacteria</taxon>
        <taxon>Burkholderiales</taxon>
        <taxon>Comamonadaceae</taxon>
        <taxon>Ramlibacter</taxon>
    </lineage>
</organism>
<dbReference type="PANTHER" id="PTHR42928:SF5">
    <property type="entry name" value="BLR1237 PROTEIN"/>
    <property type="match status" value="1"/>
</dbReference>
<dbReference type="InterPro" id="IPR042100">
    <property type="entry name" value="Bug_dom1"/>
</dbReference>
<dbReference type="PIRSF" id="PIRSF017082">
    <property type="entry name" value="YflP"/>
    <property type="match status" value="1"/>
</dbReference>
<dbReference type="InterPro" id="IPR005064">
    <property type="entry name" value="BUG"/>
</dbReference>
<protein>
    <submittedName>
        <fullName evidence="2">Twin-arginine translocation signal domain-containing protein</fullName>
    </submittedName>
</protein>
<sequence>MTVSRRQFIQASAAAGGALGGFPLPAWSQSLESAKVVIGFAPGGTVDTAGRRVAEKLAPGYARTAIAENKTGAGGQIAVQAVKAAPPDGSTLLITPTSPVSLHLFTYRKLPYDPVADLTPVSGAASFDYALAVGPKVPADVRTVPEFLAWCKANPADANFGSPGSGSAPHFLGSGLAKASQVDLRHIAFRGSQPAIVDMLGGQIAAVVGPTGEFMPNVQAGKLRLLGTSGTRRSRFTPEVATFVEQGFRDIGYTGWFGFYAPAKTPSDIVQRANAAIRAALAAPETVNSYATFFMEPMPAAPEQLAAMLRTETNFWNSLVKTVGFTPEG</sequence>
<dbReference type="Proteomes" id="UP000608513">
    <property type="component" value="Unassembled WGS sequence"/>
</dbReference>
<dbReference type="EMBL" id="JACORT010000003">
    <property type="protein sequence ID" value="MBC5783135.1"/>
    <property type="molecule type" value="Genomic_DNA"/>
</dbReference>
<evidence type="ECO:0000313" key="3">
    <source>
        <dbReference type="Proteomes" id="UP000608513"/>
    </source>
</evidence>
<dbReference type="PANTHER" id="PTHR42928">
    <property type="entry name" value="TRICARBOXYLATE-BINDING PROTEIN"/>
    <property type="match status" value="1"/>
</dbReference>
<dbReference type="Pfam" id="PF03401">
    <property type="entry name" value="TctC"/>
    <property type="match status" value="1"/>
</dbReference>
<dbReference type="CDD" id="cd13579">
    <property type="entry name" value="PBP2_Bug_NagM"/>
    <property type="match status" value="1"/>
</dbReference>
<dbReference type="Gene3D" id="3.40.190.150">
    <property type="entry name" value="Bordetella uptake gene, domain 1"/>
    <property type="match status" value="1"/>
</dbReference>
<dbReference type="AlphaFoldDB" id="A0A923MQ35"/>
<comment type="caution">
    <text evidence="2">The sequence shown here is derived from an EMBL/GenBank/DDBJ whole genome shotgun (WGS) entry which is preliminary data.</text>
</comment>
<comment type="similarity">
    <text evidence="1">Belongs to the UPF0065 (bug) family.</text>
</comment>
<keyword evidence="3" id="KW-1185">Reference proteome</keyword>